<dbReference type="GO" id="GO:0005634">
    <property type="term" value="C:nucleus"/>
    <property type="evidence" value="ECO:0007669"/>
    <property type="project" value="TreeGrafter"/>
</dbReference>
<dbReference type="CDD" id="cd11427">
    <property type="entry name" value="bHLH_TS_NeuroD"/>
    <property type="match status" value="1"/>
</dbReference>
<dbReference type="SMART" id="SM00353">
    <property type="entry name" value="HLH"/>
    <property type="match status" value="1"/>
</dbReference>
<dbReference type="GO" id="GO:0007423">
    <property type="term" value="P:sensory organ development"/>
    <property type="evidence" value="ECO:0007669"/>
    <property type="project" value="TreeGrafter"/>
</dbReference>
<evidence type="ECO:0000313" key="9">
    <source>
        <dbReference type="EnsemblMetazoa" id="SMAR012298-PA"/>
    </source>
</evidence>
<dbReference type="GO" id="GO:0045944">
    <property type="term" value="P:positive regulation of transcription by RNA polymerase II"/>
    <property type="evidence" value="ECO:0007669"/>
    <property type="project" value="TreeGrafter"/>
</dbReference>
<proteinExistence type="predicted"/>
<keyword evidence="6" id="KW-0804">Transcription</keyword>
<dbReference type="PANTHER" id="PTHR19290">
    <property type="entry name" value="BASIC HELIX-LOOP-HELIX PROTEIN NEUROGENIN-RELATED"/>
    <property type="match status" value="1"/>
</dbReference>
<evidence type="ECO:0000256" key="4">
    <source>
        <dbReference type="ARBA" id="ARBA00023015"/>
    </source>
</evidence>
<dbReference type="InterPro" id="IPR050359">
    <property type="entry name" value="bHLH_transcription_factors"/>
</dbReference>
<dbReference type="InterPro" id="IPR022575">
    <property type="entry name" value="NeuroD_DUF"/>
</dbReference>
<evidence type="ECO:0000256" key="1">
    <source>
        <dbReference type="ARBA" id="ARBA00022473"/>
    </source>
</evidence>
<organism evidence="9 10">
    <name type="scientific">Strigamia maritima</name>
    <name type="common">European centipede</name>
    <name type="synonym">Geophilus maritimus</name>
    <dbReference type="NCBI Taxonomy" id="126957"/>
    <lineage>
        <taxon>Eukaryota</taxon>
        <taxon>Metazoa</taxon>
        <taxon>Ecdysozoa</taxon>
        <taxon>Arthropoda</taxon>
        <taxon>Myriapoda</taxon>
        <taxon>Chilopoda</taxon>
        <taxon>Pleurostigmophora</taxon>
        <taxon>Geophilomorpha</taxon>
        <taxon>Linotaeniidae</taxon>
        <taxon>Strigamia</taxon>
    </lineage>
</organism>
<reference evidence="10" key="1">
    <citation type="submission" date="2011-05" db="EMBL/GenBank/DDBJ databases">
        <authorList>
            <person name="Richards S.R."/>
            <person name="Qu J."/>
            <person name="Jiang H."/>
            <person name="Jhangiani S.N."/>
            <person name="Agravi P."/>
            <person name="Goodspeed R."/>
            <person name="Gross S."/>
            <person name="Mandapat C."/>
            <person name="Jackson L."/>
            <person name="Mathew T."/>
            <person name="Pu L."/>
            <person name="Thornton R."/>
            <person name="Saada N."/>
            <person name="Wilczek-Boney K.B."/>
            <person name="Lee S."/>
            <person name="Kovar C."/>
            <person name="Wu Y."/>
            <person name="Scherer S.E."/>
            <person name="Worley K.C."/>
            <person name="Muzny D.M."/>
            <person name="Gibbs R."/>
        </authorList>
    </citation>
    <scope>NUCLEOTIDE SEQUENCE</scope>
    <source>
        <strain evidence="10">Brora</strain>
    </source>
</reference>
<protein>
    <recommendedName>
        <fullName evidence="8">BHLH domain-containing protein</fullName>
    </recommendedName>
</protein>
<evidence type="ECO:0000256" key="2">
    <source>
        <dbReference type="ARBA" id="ARBA00022782"/>
    </source>
</evidence>
<reference evidence="9" key="2">
    <citation type="submission" date="2015-02" db="UniProtKB">
        <authorList>
            <consortium name="EnsemblMetazoa"/>
        </authorList>
    </citation>
    <scope>IDENTIFICATION</scope>
</reference>
<evidence type="ECO:0000256" key="3">
    <source>
        <dbReference type="ARBA" id="ARBA00022902"/>
    </source>
</evidence>
<dbReference type="GO" id="GO:0070888">
    <property type="term" value="F:E-box binding"/>
    <property type="evidence" value="ECO:0007669"/>
    <property type="project" value="TreeGrafter"/>
</dbReference>
<dbReference type="InterPro" id="IPR011598">
    <property type="entry name" value="bHLH_dom"/>
</dbReference>
<dbReference type="PROSITE" id="PS50888">
    <property type="entry name" value="BHLH"/>
    <property type="match status" value="1"/>
</dbReference>
<dbReference type="InterPro" id="IPR036638">
    <property type="entry name" value="HLH_DNA-bd_sf"/>
</dbReference>
<dbReference type="GO" id="GO:0046983">
    <property type="term" value="F:protein dimerization activity"/>
    <property type="evidence" value="ECO:0007669"/>
    <property type="project" value="InterPro"/>
</dbReference>
<evidence type="ECO:0000256" key="5">
    <source>
        <dbReference type="ARBA" id="ARBA00023125"/>
    </source>
</evidence>
<dbReference type="Gene3D" id="4.10.280.10">
    <property type="entry name" value="Helix-loop-helix DNA-binding domain"/>
    <property type="match status" value="1"/>
</dbReference>
<sequence>MPTRTCVDSLNYIMAEELLEADEISSDDPDVVFREKKSTRKPVKLRIRRYKANARERNRMHGLNAALDNLRRCVPLTCKTQKLSKIETLRLARNYIAALSATLHSGQAMDSSEFTRALTCGLSQATTNLVAGGAQPSQSPSFQVPCIQQQQHTIFTTDANYMSPHCDILYGQCPSPHLLIPSQTSSEDGFQSEFINGSLEESPACNIGFSADHPPVGTQPSVNGVNLEESTSRLIIPGPNFIDNALSL</sequence>
<dbReference type="eggNOG" id="KOG3898">
    <property type="taxonomic scope" value="Eukaryota"/>
</dbReference>
<keyword evidence="5" id="KW-0238">DNA-binding</keyword>
<keyword evidence="3" id="KW-0524">Neurogenesis</keyword>
<evidence type="ECO:0000259" key="8">
    <source>
        <dbReference type="PROSITE" id="PS50888"/>
    </source>
</evidence>
<dbReference type="EnsemblMetazoa" id="SMAR012298-RA">
    <property type="protein sequence ID" value="SMAR012298-PA"/>
    <property type="gene ID" value="SMAR012298"/>
</dbReference>
<keyword evidence="4" id="KW-0805">Transcription regulation</keyword>
<dbReference type="GO" id="GO:0061564">
    <property type="term" value="P:axon development"/>
    <property type="evidence" value="ECO:0007669"/>
    <property type="project" value="TreeGrafter"/>
</dbReference>
<name>T1JEP6_STRMM</name>
<dbReference type="PhylomeDB" id="T1JEP6"/>
<dbReference type="AlphaFoldDB" id="T1JEP6"/>
<dbReference type="STRING" id="126957.T1JEP6"/>
<dbReference type="Proteomes" id="UP000014500">
    <property type="component" value="Unassembled WGS sequence"/>
</dbReference>
<dbReference type="FunFam" id="4.10.280.10:FF:000006">
    <property type="entry name" value="Neurogenic differentiation factor"/>
    <property type="match status" value="1"/>
</dbReference>
<dbReference type="PANTHER" id="PTHR19290:SF134">
    <property type="entry name" value="NEUROGENIC DIFFERENTIATION FACTOR 1"/>
    <property type="match status" value="1"/>
</dbReference>
<dbReference type="Pfam" id="PF00010">
    <property type="entry name" value="HLH"/>
    <property type="match status" value="1"/>
</dbReference>
<keyword evidence="1" id="KW-0217">Developmental protein</keyword>
<dbReference type="EMBL" id="JH432127">
    <property type="status" value="NOT_ANNOTATED_CDS"/>
    <property type="molecule type" value="Genomic_DNA"/>
</dbReference>
<dbReference type="Pfam" id="PF12533">
    <property type="entry name" value="Neuro_bHLH"/>
    <property type="match status" value="1"/>
</dbReference>
<evidence type="ECO:0000256" key="7">
    <source>
        <dbReference type="ARBA" id="ARBA00023242"/>
    </source>
</evidence>
<evidence type="ECO:0000256" key="6">
    <source>
        <dbReference type="ARBA" id="ARBA00023163"/>
    </source>
</evidence>
<dbReference type="SUPFAM" id="SSF47459">
    <property type="entry name" value="HLH, helix-loop-helix DNA-binding domain"/>
    <property type="match status" value="1"/>
</dbReference>
<accession>T1JEP6</accession>
<keyword evidence="7" id="KW-0539">Nucleus</keyword>
<feature type="domain" description="BHLH" evidence="8">
    <location>
        <begin position="47"/>
        <end position="99"/>
    </location>
</feature>
<dbReference type="GO" id="GO:0000981">
    <property type="term" value="F:DNA-binding transcription factor activity, RNA polymerase II-specific"/>
    <property type="evidence" value="ECO:0007669"/>
    <property type="project" value="TreeGrafter"/>
</dbReference>
<keyword evidence="10" id="KW-1185">Reference proteome</keyword>
<dbReference type="HOGENOM" id="CLU_1121323_0_0_1"/>
<evidence type="ECO:0000313" key="10">
    <source>
        <dbReference type="Proteomes" id="UP000014500"/>
    </source>
</evidence>
<keyword evidence="2" id="KW-0221">Differentiation</keyword>